<feature type="region of interest" description="Disordered" evidence="9">
    <location>
        <begin position="116"/>
        <end position="144"/>
    </location>
</feature>
<feature type="domain" description="Ubiquitin-like protease family profile" evidence="10">
    <location>
        <begin position="330"/>
        <end position="523"/>
    </location>
</feature>
<dbReference type="CDD" id="cd00513">
    <property type="entry name" value="Ribosomal_L32_L32e"/>
    <property type="match status" value="1"/>
</dbReference>
<dbReference type="Pfam" id="PF01655">
    <property type="entry name" value="Ribosomal_L32e"/>
    <property type="match status" value="1"/>
</dbReference>
<dbReference type="AlphaFoldDB" id="A0A833QWL0"/>
<gene>
    <name evidence="11" type="ORF">FCM35_KLT20949</name>
</gene>
<dbReference type="GO" id="GO:0003735">
    <property type="term" value="F:structural constituent of ribosome"/>
    <property type="evidence" value="ECO:0007669"/>
    <property type="project" value="InterPro"/>
</dbReference>
<evidence type="ECO:0000256" key="7">
    <source>
        <dbReference type="ARBA" id="ARBA00023274"/>
    </source>
</evidence>
<comment type="similarity">
    <text evidence="2">Belongs to the eukaryotic ribosomal protein eL32 family.</text>
</comment>
<dbReference type="PANTHER" id="PTHR47764">
    <property type="entry name" value="UBIQUITIN-LIKE-SPECIFIC PROTEASE 2B-RELATED"/>
    <property type="match status" value="1"/>
</dbReference>
<evidence type="ECO:0000256" key="3">
    <source>
        <dbReference type="ARBA" id="ARBA00022670"/>
    </source>
</evidence>
<feature type="region of interest" description="Disordered" evidence="9">
    <location>
        <begin position="671"/>
        <end position="730"/>
    </location>
</feature>
<dbReference type="InterPro" id="IPR038765">
    <property type="entry name" value="Papain-like_cys_pep_sf"/>
</dbReference>
<dbReference type="GO" id="GO:0008234">
    <property type="term" value="F:cysteine-type peptidase activity"/>
    <property type="evidence" value="ECO:0007669"/>
    <property type="project" value="InterPro"/>
</dbReference>
<dbReference type="InterPro" id="IPR036351">
    <property type="entry name" value="Ribosomal_eL32_sf"/>
</dbReference>
<name>A0A833QWL0_9POAL</name>
<dbReference type="GO" id="GO:1990904">
    <property type="term" value="C:ribonucleoprotein complex"/>
    <property type="evidence" value="ECO:0007669"/>
    <property type="project" value="UniProtKB-KW"/>
</dbReference>
<dbReference type="InterPro" id="IPR057375">
    <property type="entry name" value="ULP2A/B_PH"/>
</dbReference>
<dbReference type="PROSITE" id="PS50600">
    <property type="entry name" value="ULP_PROTEASE"/>
    <property type="match status" value="1"/>
</dbReference>
<keyword evidence="7" id="KW-0687">Ribonucleoprotein</keyword>
<evidence type="ECO:0000256" key="5">
    <source>
        <dbReference type="ARBA" id="ARBA00022801"/>
    </source>
</evidence>
<keyword evidence="6" id="KW-0689">Ribosomal protein</keyword>
<dbReference type="SUPFAM" id="SSF54001">
    <property type="entry name" value="Cysteine proteinases"/>
    <property type="match status" value="1"/>
</dbReference>
<evidence type="ECO:0000256" key="2">
    <source>
        <dbReference type="ARBA" id="ARBA00008431"/>
    </source>
</evidence>
<dbReference type="Gene3D" id="3.30.310.130">
    <property type="entry name" value="Ubiquitin-related"/>
    <property type="match status" value="1"/>
</dbReference>
<feature type="compositionally biased region" description="Polar residues" evidence="9">
    <location>
        <begin position="130"/>
        <end position="141"/>
    </location>
</feature>
<keyword evidence="5" id="KW-0378">Hydrolase</keyword>
<dbReference type="FunFam" id="3.30.310.130:FF:000006">
    <property type="entry name" value="Probable ubiquitin-like-specific protease 2B"/>
    <property type="match status" value="1"/>
</dbReference>
<evidence type="ECO:0000256" key="1">
    <source>
        <dbReference type="ARBA" id="ARBA00005234"/>
    </source>
</evidence>
<sequence length="1110" mass="126531">MGDSSEKVSAVFEFNEEEEVTETSSEQFMAKFQSNNDHPIDKYTFLQHFTSDSDMKQTTMDSVMCIDIHEANDVAQSYASGLTEENMAYSVQRTQLNGILGISACYNEHGHLTSVGMGASTDSDGEEDNWNSQSEPSTSPCSDVPEKDEYMEGMVSEDFHSTHKEMDEEVEVIFRPDYITCGTDIYVEPFLTFSPVGIKLETTDSGYDEEISMEWEISDIICINCEWTGIAEEDVSMKILLQADHNDYSEKERYVKVSFFVSDIHWQEKEHKIRNLASRYEEIWNSVRLIDTGDDVKDVDSILFFPKYYFSEIAQNFEDVIYPKGDPDAVSISKRDVDLLLPETFINDTIIDFYIKYLSNRIPDNRKRRLHFFNSFFFRKLADLDKDPGKTTEGRAAFLRVRKWTRKFNIFDKDFIFIPVNFNLHWSLLVICHPGEIVELRSDVMESPKVPCILHMDSLKGSHGGLKNIIQSYLLEEWKERHPESTEDNSSKFLNLRFVSLELPQQENSFDCGLFLLHYVERFLDDAPTELNPFMITKYSSFLTPEWFPPSEASFKRSIIRMLIYNLLHEVCQKDGIVTTAGTNGHSRSSDIVLEKETGVELLSEPCCPTEMVVSPACPPVIVTPNEDDPCDKVGEGENVQKNVCGGFSLCQEDTSTQIVESETCIFVIEEEEEEPSTIPNEEQEPDDNDGRVSCEKPSTIPDEEQEPDDNDGREPCEKPSTIPNEEQDPVITMAVDLISAKSPVVCNLATTNSMLDTNGFLEDSSKKDEITEPSSPLPDPSTEYVPDTPVVADPSTEYVPDTPVVYLFEITDKDDGENSERPIAEQITDTPSTPILSSVELREPNQLQNENCQYVPETPSISSALEVVTNMNCEKVEKCALLETDPCGYVPESPILPPKRLRDKEADGTETEQLDMQIHETRKEALNSEKEGSLDTVISDNDERSVDKDQGNEMPRKKRRRVAVIPEGPRRVEREKMAVPLLTKKIVKKRVKHFKRPQSDRKICVKPSWRRPKGIDSRVRRKFKGVTLMPNIGYGSDKKTRHYLPNGFKKFVVHNASELELLMMHNRTYCAEIAHDVSTRKRKEIVERAGQLDIVVTNKLARLRSQEDE</sequence>
<feature type="region of interest" description="Disordered" evidence="9">
    <location>
        <begin position="925"/>
        <end position="961"/>
    </location>
</feature>
<comment type="function">
    <text evidence="8">Protease that catalyzes two essential functions in the SUMO pathway: processing of full-length SUMOs to their mature forms and deconjugation of SUMO from targeted proteins.</text>
</comment>
<dbReference type="SUPFAM" id="SSF52042">
    <property type="entry name" value="Ribosomal protein L32e"/>
    <property type="match status" value="1"/>
</dbReference>
<evidence type="ECO:0000256" key="9">
    <source>
        <dbReference type="SAM" id="MobiDB-lite"/>
    </source>
</evidence>
<evidence type="ECO:0000256" key="6">
    <source>
        <dbReference type="ARBA" id="ARBA00022980"/>
    </source>
</evidence>
<dbReference type="SMART" id="SM01393">
    <property type="entry name" value="Ribosomal_L32e"/>
    <property type="match status" value="1"/>
</dbReference>
<keyword evidence="3 11" id="KW-0645">Protease</keyword>
<dbReference type="PANTHER" id="PTHR47764:SF2">
    <property type="entry name" value="UBIQUITIN-LIKE PROTEASE FAMILY PROFILE DOMAIN-CONTAINING PROTEIN"/>
    <property type="match status" value="1"/>
</dbReference>
<dbReference type="Gene3D" id="1.10.418.20">
    <property type="match status" value="1"/>
</dbReference>
<feature type="compositionally biased region" description="Basic and acidic residues" evidence="9">
    <location>
        <begin position="925"/>
        <end position="934"/>
    </location>
</feature>
<dbReference type="Pfam" id="PF25352">
    <property type="entry name" value="PH_ULP"/>
    <property type="match status" value="1"/>
</dbReference>
<accession>A0A833QWL0</accession>
<dbReference type="InterPro" id="IPR003653">
    <property type="entry name" value="Peptidase_C48_C"/>
</dbReference>
<dbReference type="GO" id="GO:0006412">
    <property type="term" value="P:translation"/>
    <property type="evidence" value="ECO:0007669"/>
    <property type="project" value="InterPro"/>
</dbReference>
<dbReference type="Pfam" id="PF02902">
    <property type="entry name" value="Peptidase_C48"/>
    <property type="match status" value="1"/>
</dbReference>
<dbReference type="InterPro" id="IPR001515">
    <property type="entry name" value="Ribosomal_eL32"/>
</dbReference>
<dbReference type="EMBL" id="SWLB01000009">
    <property type="protein sequence ID" value="KAF3334345.1"/>
    <property type="molecule type" value="Genomic_DNA"/>
</dbReference>
<feature type="compositionally biased region" description="Acidic residues" evidence="9">
    <location>
        <begin position="671"/>
        <end position="688"/>
    </location>
</feature>
<comment type="caution">
    <text evidence="11">The sequence shown here is derived from an EMBL/GenBank/DDBJ whole genome shotgun (WGS) entry which is preliminary data.</text>
</comment>
<evidence type="ECO:0000313" key="12">
    <source>
        <dbReference type="Proteomes" id="UP000623129"/>
    </source>
</evidence>
<evidence type="ECO:0000256" key="8">
    <source>
        <dbReference type="ARBA" id="ARBA00057729"/>
    </source>
</evidence>
<dbReference type="GO" id="GO:0006508">
    <property type="term" value="P:proteolysis"/>
    <property type="evidence" value="ECO:0007669"/>
    <property type="project" value="UniProtKB-KW"/>
</dbReference>
<organism evidence="11 12">
    <name type="scientific">Carex littledalei</name>
    <dbReference type="NCBI Taxonomy" id="544730"/>
    <lineage>
        <taxon>Eukaryota</taxon>
        <taxon>Viridiplantae</taxon>
        <taxon>Streptophyta</taxon>
        <taxon>Embryophyta</taxon>
        <taxon>Tracheophyta</taxon>
        <taxon>Spermatophyta</taxon>
        <taxon>Magnoliopsida</taxon>
        <taxon>Liliopsida</taxon>
        <taxon>Poales</taxon>
        <taxon>Cyperaceae</taxon>
        <taxon>Cyperoideae</taxon>
        <taxon>Cariceae</taxon>
        <taxon>Carex</taxon>
        <taxon>Carex subgen. Euthyceras</taxon>
    </lineage>
</organism>
<evidence type="ECO:0000256" key="4">
    <source>
        <dbReference type="ARBA" id="ARBA00022786"/>
    </source>
</evidence>
<reference evidence="11" key="1">
    <citation type="submission" date="2020-01" db="EMBL/GenBank/DDBJ databases">
        <title>Genome sequence of Kobresia littledalei, the first chromosome-level genome in the family Cyperaceae.</title>
        <authorList>
            <person name="Qu G."/>
        </authorList>
    </citation>
    <scope>NUCLEOTIDE SEQUENCE</scope>
    <source>
        <strain evidence="11">C.B.Clarke</strain>
        <tissue evidence="11">Leaf</tissue>
    </source>
</reference>
<protein>
    <submittedName>
        <fullName evidence="11">Putative ubiquitin-like-specific protease 2B isoform X4</fullName>
    </submittedName>
</protein>
<dbReference type="OrthoDB" id="442460at2759"/>
<comment type="similarity">
    <text evidence="1">Belongs to the peptidase C48 family.</text>
</comment>
<dbReference type="GO" id="GO:0005840">
    <property type="term" value="C:ribosome"/>
    <property type="evidence" value="ECO:0007669"/>
    <property type="project" value="UniProtKB-KW"/>
</dbReference>
<dbReference type="Proteomes" id="UP000623129">
    <property type="component" value="Unassembled WGS sequence"/>
</dbReference>
<feature type="region of interest" description="Disordered" evidence="9">
    <location>
        <begin position="894"/>
        <end position="913"/>
    </location>
</feature>
<proteinExistence type="inferred from homology"/>
<evidence type="ECO:0000259" key="10">
    <source>
        <dbReference type="PROSITE" id="PS50600"/>
    </source>
</evidence>
<feature type="compositionally biased region" description="Basic and acidic residues" evidence="9">
    <location>
        <begin position="942"/>
        <end position="956"/>
    </location>
</feature>
<feature type="region of interest" description="Disordered" evidence="9">
    <location>
        <begin position="757"/>
        <end position="786"/>
    </location>
</feature>
<evidence type="ECO:0000313" key="11">
    <source>
        <dbReference type="EMBL" id="KAF3334345.1"/>
    </source>
</evidence>
<keyword evidence="4" id="KW-0833">Ubl conjugation pathway</keyword>
<keyword evidence="12" id="KW-1185">Reference proteome</keyword>